<name>A0A0Q3TKD5_9BACI</name>
<protein>
    <recommendedName>
        <fullName evidence="8">Carbamoyl phosphate synthase small chain</fullName>
        <ecNumber evidence="8">6.3.5.5</ecNumber>
    </recommendedName>
    <alternativeName>
        <fullName evidence="8">Carbamoyl phosphate synthetase glutamine chain</fullName>
    </alternativeName>
</protein>
<feature type="binding site" evidence="8">
    <location>
        <position position="214"/>
    </location>
    <ligand>
        <name>L-glutamine</name>
        <dbReference type="ChEBI" id="CHEBI:58359"/>
    </ligand>
</feature>
<dbReference type="InterPro" id="IPR029062">
    <property type="entry name" value="Class_I_gatase-like"/>
</dbReference>
<dbReference type="InterPro" id="IPR006274">
    <property type="entry name" value="CarbamoylP_synth_ssu"/>
</dbReference>
<dbReference type="PANTHER" id="PTHR43418">
    <property type="entry name" value="MULTIFUNCTIONAL TRYPTOPHAN BIOSYNTHESIS PROTEIN-RELATED"/>
    <property type="match status" value="1"/>
</dbReference>
<dbReference type="GO" id="GO:0004088">
    <property type="term" value="F:carbamoyl-phosphate synthase (glutamine-hydrolyzing) activity"/>
    <property type="evidence" value="ECO:0007669"/>
    <property type="project" value="UniProtKB-UniRule"/>
</dbReference>
<keyword evidence="8" id="KW-0028">Amino-acid biosynthesis</keyword>
<dbReference type="InterPro" id="IPR002474">
    <property type="entry name" value="CarbamoylP_synth_ssu_N"/>
</dbReference>
<dbReference type="GO" id="GO:0006207">
    <property type="term" value="P:'de novo' pyrimidine nucleobase biosynthetic process"/>
    <property type="evidence" value="ECO:0007669"/>
    <property type="project" value="InterPro"/>
</dbReference>
<feature type="binding site" evidence="8">
    <location>
        <position position="242"/>
    </location>
    <ligand>
        <name>L-glutamine</name>
        <dbReference type="ChEBI" id="CHEBI:58359"/>
    </ligand>
</feature>
<dbReference type="Pfam" id="PF00988">
    <property type="entry name" value="CPSase_sm_chain"/>
    <property type="match status" value="1"/>
</dbReference>
<sequence>MENGYLILETGEIFPGLLYGQTTENTIGEVVFNTSMTGYQEIMTDPSYAGQIIVFCYPLIGNYGMNPFDHESNDYYAKGIVTNEISQTPNHFKSNSSVGEILEKKDLPFLTGVDTRALVKTIRNRGTVKGIISKDKNVSFPNVSDPFYIKKVSTKTVITYENDGPHIVLMDFGCKKSILTYLLKRNCKVTVVPYHYTLEQIDKMYPDGVVLSNGPGNPMAMKKWLPDIKKISAAYPTLGICLGHQLIALAYGSQTKKLPYGHRGANHPVKELETGKVMMTSQNHGYVVVDETINGDLFSITYRHVNDGTVEGLSHRTLPIYTVQFHPEAHPGPQDTEFIFDQFIRILNGTTGVLSYAIQ</sequence>
<dbReference type="HAMAP" id="MF_01209">
    <property type="entry name" value="CPSase_S_chain"/>
    <property type="match status" value="1"/>
</dbReference>
<comment type="subunit">
    <text evidence="8">Composed of two chains; the small (or glutamine) chain promotes the hydrolysis of glutamine to ammonia, which is used by the large (or ammonia) chain to synthesize carbamoyl phosphate. Tetramer of heterodimers (alpha,beta)4.</text>
</comment>
<dbReference type="InterPro" id="IPR050472">
    <property type="entry name" value="Anth_synth/Amidotransfase"/>
</dbReference>
<dbReference type="EMBL" id="LJJC01000004">
    <property type="protein sequence ID" value="KQL54454.1"/>
    <property type="molecule type" value="Genomic_DNA"/>
</dbReference>
<dbReference type="SUPFAM" id="SSF52317">
    <property type="entry name" value="Class I glutamine amidotransferase-like"/>
    <property type="match status" value="1"/>
</dbReference>
<comment type="catalytic activity">
    <reaction evidence="8">
        <text>L-glutamine + H2O = L-glutamate + NH4(+)</text>
        <dbReference type="Rhea" id="RHEA:15889"/>
        <dbReference type="ChEBI" id="CHEBI:15377"/>
        <dbReference type="ChEBI" id="CHEBI:28938"/>
        <dbReference type="ChEBI" id="CHEBI:29985"/>
        <dbReference type="ChEBI" id="CHEBI:58359"/>
    </reaction>
</comment>
<dbReference type="Pfam" id="PF00117">
    <property type="entry name" value="GATase"/>
    <property type="match status" value="1"/>
</dbReference>
<evidence type="ECO:0000256" key="6">
    <source>
        <dbReference type="ARBA" id="ARBA00022962"/>
    </source>
</evidence>
<feature type="binding site" evidence="8">
    <location>
        <position position="285"/>
    </location>
    <ligand>
        <name>L-glutamine</name>
        <dbReference type="ChEBI" id="CHEBI:58359"/>
    </ligand>
</feature>
<evidence type="ECO:0000256" key="3">
    <source>
        <dbReference type="ARBA" id="ARBA00022598"/>
    </source>
</evidence>
<dbReference type="GO" id="GO:0006526">
    <property type="term" value="P:L-arginine biosynthetic process"/>
    <property type="evidence" value="ECO:0007669"/>
    <property type="project" value="UniProtKB-UniRule"/>
</dbReference>
<dbReference type="PRINTS" id="PR00096">
    <property type="entry name" value="GATASE"/>
</dbReference>
<dbReference type="PATRIC" id="fig|157838.3.peg.3055"/>
<feature type="active site" evidence="8">
    <location>
        <position position="328"/>
    </location>
</feature>
<comment type="function">
    <text evidence="8">Small subunit of the glutamine-dependent carbamoyl phosphate synthetase (CPSase). CPSase catalyzes the formation of carbamoyl phosphate from the ammonia moiety of glutamine, carbonate, and phosphate donated by ATP, constituting the first step of 2 biosynthetic pathways, one leading to arginine and/or urea and the other to pyrimidine nucleotides. The small subunit (glutamine amidotransferase) binds and cleaves glutamine to supply the large subunit with the substrate ammonia.</text>
</comment>
<evidence type="ECO:0000259" key="9">
    <source>
        <dbReference type="SMART" id="SM01097"/>
    </source>
</evidence>
<dbReference type="SMART" id="SM01097">
    <property type="entry name" value="CPSase_sm_chain"/>
    <property type="match status" value="1"/>
</dbReference>
<evidence type="ECO:0000256" key="7">
    <source>
        <dbReference type="ARBA" id="ARBA00048816"/>
    </source>
</evidence>
<organism evidence="10 11">
    <name type="scientific">Heyndrickxia shackletonii</name>
    <dbReference type="NCBI Taxonomy" id="157838"/>
    <lineage>
        <taxon>Bacteria</taxon>
        <taxon>Bacillati</taxon>
        <taxon>Bacillota</taxon>
        <taxon>Bacilli</taxon>
        <taxon>Bacillales</taxon>
        <taxon>Bacillaceae</taxon>
        <taxon>Heyndrickxia</taxon>
    </lineage>
</organism>
<feature type="active site" evidence="8">
    <location>
        <position position="326"/>
    </location>
</feature>
<evidence type="ECO:0000313" key="11">
    <source>
        <dbReference type="Proteomes" id="UP000051888"/>
    </source>
</evidence>
<dbReference type="Gene3D" id="3.40.50.880">
    <property type="match status" value="1"/>
</dbReference>
<dbReference type="AlphaFoldDB" id="A0A0Q3TKD5"/>
<feature type="binding site" evidence="8">
    <location>
        <position position="245"/>
    </location>
    <ligand>
        <name>L-glutamine</name>
        <dbReference type="ChEBI" id="CHEBI:58359"/>
    </ligand>
</feature>
<dbReference type="RefSeq" id="WP_055740225.1">
    <property type="nucleotide sequence ID" value="NZ_JAAIWL010000008.1"/>
</dbReference>
<comment type="similarity">
    <text evidence="2 8">Belongs to the CarA family.</text>
</comment>
<evidence type="ECO:0000313" key="10">
    <source>
        <dbReference type="EMBL" id="KQL54454.1"/>
    </source>
</evidence>
<gene>
    <name evidence="8" type="primary">carA</name>
    <name evidence="10" type="ORF">AN964_13750</name>
</gene>
<comment type="pathway">
    <text evidence="1 8">Amino-acid biosynthesis; L-arginine biosynthesis; carbamoyl phosphate from bicarbonate: step 1/1.</text>
</comment>
<dbReference type="InterPro" id="IPR017926">
    <property type="entry name" value="GATASE"/>
</dbReference>
<feature type="binding site" evidence="8">
    <location>
        <position position="283"/>
    </location>
    <ligand>
        <name>L-glutamine</name>
        <dbReference type="ChEBI" id="CHEBI:58359"/>
    </ligand>
</feature>
<dbReference type="EC" id="6.3.5.5" evidence="8"/>
<keyword evidence="5 8" id="KW-0067">ATP-binding</keyword>
<dbReference type="UniPathway" id="UPA00068">
    <property type="reaction ID" value="UER00171"/>
</dbReference>
<dbReference type="NCBIfam" id="NF009475">
    <property type="entry name" value="PRK12838.1"/>
    <property type="match status" value="1"/>
</dbReference>
<feature type="active site" description="Nucleophile" evidence="8">
    <location>
        <position position="241"/>
    </location>
</feature>
<keyword evidence="3 8" id="KW-0436">Ligase</keyword>
<dbReference type="GO" id="GO:0006541">
    <property type="term" value="P:glutamine metabolic process"/>
    <property type="evidence" value="ECO:0007669"/>
    <property type="project" value="InterPro"/>
</dbReference>
<evidence type="ECO:0000256" key="1">
    <source>
        <dbReference type="ARBA" id="ARBA00005077"/>
    </source>
</evidence>
<dbReference type="GO" id="GO:0044205">
    <property type="term" value="P:'de novo' UMP biosynthetic process"/>
    <property type="evidence" value="ECO:0007669"/>
    <property type="project" value="UniProtKB-UniRule"/>
</dbReference>
<dbReference type="SUPFAM" id="SSF52021">
    <property type="entry name" value="Carbamoyl phosphate synthetase, small subunit N-terminal domain"/>
    <property type="match status" value="1"/>
</dbReference>
<dbReference type="GO" id="GO:0005524">
    <property type="term" value="F:ATP binding"/>
    <property type="evidence" value="ECO:0007669"/>
    <property type="project" value="UniProtKB-UniRule"/>
</dbReference>
<dbReference type="PRINTS" id="PR00097">
    <property type="entry name" value="ANTSNTHASEII"/>
</dbReference>
<dbReference type="OrthoDB" id="9804328at2"/>
<keyword evidence="8" id="KW-0055">Arginine biosynthesis</keyword>
<dbReference type="Gene3D" id="3.50.30.20">
    <property type="entry name" value="Carbamoyl-phosphate synthase small subunit, N-terminal domain"/>
    <property type="match status" value="1"/>
</dbReference>
<accession>A0A0Q3TKD5</accession>
<keyword evidence="8" id="KW-0665">Pyrimidine biosynthesis</keyword>
<dbReference type="GO" id="GO:0004359">
    <property type="term" value="F:glutaminase activity"/>
    <property type="evidence" value="ECO:0007669"/>
    <property type="project" value="RHEA"/>
</dbReference>
<dbReference type="NCBIfam" id="TIGR01368">
    <property type="entry name" value="CPSaseIIsmall"/>
    <property type="match status" value="1"/>
</dbReference>
<dbReference type="UniPathway" id="UPA00070">
    <property type="reaction ID" value="UER00115"/>
</dbReference>
<dbReference type="InterPro" id="IPR036480">
    <property type="entry name" value="CarbP_synth_ssu_N_sf"/>
</dbReference>
<comment type="caution">
    <text evidence="10">The sequence shown here is derived from an EMBL/GenBank/DDBJ whole genome shotgun (WGS) entry which is preliminary data.</text>
</comment>
<dbReference type="CDD" id="cd01744">
    <property type="entry name" value="GATase1_CPSase"/>
    <property type="match status" value="1"/>
</dbReference>
<comment type="pathway">
    <text evidence="8">Pyrimidine metabolism; UMP biosynthesis via de novo pathway; (S)-dihydroorotate from bicarbonate: step 1/3.</text>
</comment>
<dbReference type="InterPro" id="IPR035686">
    <property type="entry name" value="CPSase_GATase1"/>
</dbReference>
<dbReference type="Proteomes" id="UP000051888">
    <property type="component" value="Unassembled WGS sequence"/>
</dbReference>
<comment type="catalytic activity">
    <reaction evidence="7 8">
        <text>hydrogencarbonate + L-glutamine + 2 ATP + H2O = carbamoyl phosphate + L-glutamate + 2 ADP + phosphate + 2 H(+)</text>
        <dbReference type="Rhea" id="RHEA:18633"/>
        <dbReference type="ChEBI" id="CHEBI:15377"/>
        <dbReference type="ChEBI" id="CHEBI:15378"/>
        <dbReference type="ChEBI" id="CHEBI:17544"/>
        <dbReference type="ChEBI" id="CHEBI:29985"/>
        <dbReference type="ChEBI" id="CHEBI:30616"/>
        <dbReference type="ChEBI" id="CHEBI:43474"/>
        <dbReference type="ChEBI" id="CHEBI:58228"/>
        <dbReference type="ChEBI" id="CHEBI:58359"/>
        <dbReference type="ChEBI" id="CHEBI:456216"/>
        <dbReference type="EC" id="6.3.5.5"/>
    </reaction>
</comment>
<feature type="binding site" evidence="8">
    <location>
        <position position="47"/>
    </location>
    <ligand>
        <name>L-glutamine</name>
        <dbReference type="ChEBI" id="CHEBI:58359"/>
    </ligand>
</feature>
<reference evidence="10 11" key="1">
    <citation type="submission" date="2015-09" db="EMBL/GenBank/DDBJ databases">
        <title>Genome sequencing project for genomic taxonomy and phylogenomics of Bacillus-like bacteria.</title>
        <authorList>
            <person name="Liu B."/>
            <person name="Wang J."/>
            <person name="Zhu Y."/>
            <person name="Liu G."/>
            <person name="Chen Q."/>
            <person name="Chen Z."/>
            <person name="Lan J."/>
            <person name="Che J."/>
            <person name="Ge C."/>
            <person name="Shi H."/>
            <person name="Pan Z."/>
            <person name="Liu X."/>
        </authorList>
    </citation>
    <scope>NUCLEOTIDE SEQUENCE [LARGE SCALE GENOMIC DNA]</scope>
    <source>
        <strain evidence="10 11">LMG 18435</strain>
    </source>
</reference>
<dbReference type="STRING" id="157838.AN964_13750"/>
<evidence type="ECO:0000256" key="5">
    <source>
        <dbReference type="ARBA" id="ARBA00022840"/>
    </source>
</evidence>
<feature type="binding site" evidence="8">
    <location>
        <position position="286"/>
    </location>
    <ligand>
        <name>L-glutamine</name>
        <dbReference type="ChEBI" id="CHEBI:58359"/>
    </ligand>
</feature>
<dbReference type="PRINTS" id="PR00099">
    <property type="entry name" value="CPSGATASE"/>
</dbReference>
<evidence type="ECO:0000256" key="2">
    <source>
        <dbReference type="ARBA" id="ARBA00007800"/>
    </source>
</evidence>
<keyword evidence="4 8" id="KW-0547">Nucleotide-binding</keyword>
<proteinExistence type="inferred from homology"/>
<feature type="region of interest" description="CPSase" evidence="8">
    <location>
        <begin position="1"/>
        <end position="165"/>
    </location>
</feature>
<keyword evidence="11" id="KW-1185">Reference proteome</keyword>
<evidence type="ECO:0000256" key="4">
    <source>
        <dbReference type="ARBA" id="ARBA00022741"/>
    </source>
</evidence>
<dbReference type="PROSITE" id="PS51273">
    <property type="entry name" value="GATASE_TYPE_1"/>
    <property type="match status" value="1"/>
</dbReference>
<keyword evidence="6 8" id="KW-0315">Glutamine amidotransferase</keyword>
<evidence type="ECO:0000256" key="8">
    <source>
        <dbReference type="HAMAP-Rule" id="MF_01209"/>
    </source>
</evidence>
<feature type="domain" description="Carbamoyl-phosphate synthase small subunit N-terminal" evidence="9">
    <location>
        <begin position="2"/>
        <end position="133"/>
    </location>
</feature>
<feature type="binding site" evidence="8">
    <location>
        <position position="216"/>
    </location>
    <ligand>
        <name>L-glutamine</name>
        <dbReference type="ChEBI" id="CHEBI:58359"/>
    </ligand>
</feature>
<dbReference type="PANTHER" id="PTHR43418:SF7">
    <property type="entry name" value="CARBAMOYL-PHOSPHATE SYNTHASE SMALL CHAIN"/>
    <property type="match status" value="1"/>
</dbReference>